<keyword evidence="5" id="KW-1185">Reference proteome</keyword>
<dbReference type="GO" id="GO:0005769">
    <property type="term" value="C:early endosome"/>
    <property type="evidence" value="ECO:0007669"/>
    <property type="project" value="TreeGrafter"/>
</dbReference>
<feature type="compositionally biased region" description="Basic and acidic residues" evidence="2">
    <location>
        <begin position="43"/>
        <end position="61"/>
    </location>
</feature>
<feature type="compositionally biased region" description="Polar residues" evidence="2">
    <location>
        <begin position="174"/>
        <end position="183"/>
    </location>
</feature>
<keyword evidence="1" id="KW-0175">Coiled coil</keyword>
<proteinExistence type="predicted"/>
<accession>A0AAW1U310</accession>
<dbReference type="InterPro" id="IPR019343">
    <property type="entry name" value="PPP1R21_N"/>
</dbReference>
<feature type="region of interest" description="Disordered" evidence="2">
    <location>
        <begin position="43"/>
        <end position="65"/>
    </location>
</feature>
<evidence type="ECO:0000313" key="5">
    <source>
        <dbReference type="Proteomes" id="UP001431783"/>
    </source>
</evidence>
<evidence type="ECO:0000259" key="3">
    <source>
        <dbReference type="SMART" id="SM01254"/>
    </source>
</evidence>
<feature type="region of interest" description="Disordered" evidence="2">
    <location>
        <begin position="83"/>
        <end position="103"/>
    </location>
</feature>
<dbReference type="EMBL" id="JARQZJ010000033">
    <property type="protein sequence ID" value="KAK9875353.1"/>
    <property type="molecule type" value="Genomic_DNA"/>
</dbReference>
<feature type="compositionally biased region" description="Polar residues" evidence="2">
    <location>
        <begin position="83"/>
        <end position="98"/>
    </location>
</feature>
<dbReference type="InterPro" id="IPR040024">
    <property type="entry name" value="PPP1R21"/>
</dbReference>
<dbReference type="SMART" id="SM01254">
    <property type="entry name" value="KLRAQ"/>
    <property type="match status" value="1"/>
</dbReference>
<name>A0AAW1U310_9CUCU</name>
<reference evidence="4 5" key="1">
    <citation type="submission" date="2023-03" db="EMBL/GenBank/DDBJ databases">
        <title>Genome insight into feeding habits of ladybird beetles.</title>
        <authorList>
            <person name="Li H.-S."/>
            <person name="Huang Y.-H."/>
            <person name="Pang H."/>
        </authorList>
    </citation>
    <scope>NUCLEOTIDE SEQUENCE [LARGE SCALE GENOMIC DNA]</scope>
    <source>
        <strain evidence="4">SYSU_2023b</strain>
        <tissue evidence="4">Whole body</tissue>
    </source>
</reference>
<dbReference type="PANTHER" id="PTHR21448:SF0">
    <property type="entry name" value="PROTEIN PHOSPHATASE 1 REGULATORY SUBUNIT 21"/>
    <property type="match status" value="1"/>
</dbReference>
<dbReference type="Pfam" id="PF10205">
    <property type="entry name" value="KLRAQ"/>
    <property type="match status" value="1"/>
</dbReference>
<dbReference type="GO" id="GO:0016020">
    <property type="term" value="C:membrane"/>
    <property type="evidence" value="ECO:0007669"/>
    <property type="project" value="TreeGrafter"/>
</dbReference>
<comment type="caution">
    <text evidence="4">The sequence shown here is derived from an EMBL/GenBank/DDBJ whole genome shotgun (WGS) entry which is preliminary data.</text>
</comment>
<feature type="compositionally biased region" description="Basic and acidic residues" evidence="2">
    <location>
        <begin position="190"/>
        <end position="204"/>
    </location>
</feature>
<feature type="domain" description="Protein phosphatase 1 regulatory subunit 21 N-terminal" evidence="3">
    <location>
        <begin position="14"/>
        <end position="111"/>
    </location>
</feature>
<gene>
    <name evidence="4" type="ORF">WA026_007751</name>
</gene>
<evidence type="ECO:0000256" key="2">
    <source>
        <dbReference type="SAM" id="MobiDB-lite"/>
    </source>
</evidence>
<feature type="coiled-coil region" evidence="1">
    <location>
        <begin position="260"/>
        <end position="305"/>
    </location>
</feature>
<dbReference type="AlphaFoldDB" id="A0AAW1U310"/>
<feature type="region of interest" description="Disordered" evidence="2">
    <location>
        <begin position="169"/>
        <end position="204"/>
    </location>
</feature>
<organism evidence="4 5">
    <name type="scientific">Henosepilachna vigintioctopunctata</name>
    <dbReference type="NCBI Taxonomy" id="420089"/>
    <lineage>
        <taxon>Eukaryota</taxon>
        <taxon>Metazoa</taxon>
        <taxon>Ecdysozoa</taxon>
        <taxon>Arthropoda</taxon>
        <taxon>Hexapoda</taxon>
        <taxon>Insecta</taxon>
        <taxon>Pterygota</taxon>
        <taxon>Neoptera</taxon>
        <taxon>Endopterygota</taxon>
        <taxon>Coleoptera</taxon>
        <taxon>Polyphaga</taxon>
        <taxon>Cucujiformia</taxon>
        <taxon>Coccinelloidea</taxon>
        <taxon>Coccinellidae</taxon>
        <taxon>Epilachninae</taxon>
        <taxon>Epilachnini</taxon>
        <taxon>Henosepilachna</taxon>
    </lineage>
</organism>
<dbReference type="Pfam" id="PF21636">
    <property type="entry name" value="PPP1R21_C"/>
    <property type="match status" value="1"/>
</dbReference>
<evidence type="ECO:0000313" key="4">
    <source>
        <dbReference type="EMBL" id="KAK9875353.1"/>
    </source>
</evidence>
<evidence type="ECO:0000256" key="1">
    <source>
        <dbReference type="SAM" id="Coils"/>
    </source>
</evidence>
<protein>
    <recommendedName>
        <fullName evidence="3">Protein phosphatase 1 regulatory subunit 21 N-terminal domain-containing protein</fullName>
    </recommendedName>
</protein>
<dbReference type="PANTHER" id="PTHR21448">
    <property type="entry name" value="SMOOTH MUSCLE MYOSIN HEAVY CHAIN-RELATED"/>
    <property type="match status" value="1"/>
</dbReference>
<dbReference type="Proteomes" id="UP001431783">
    <property type="component" value="Unassembled WGS sequence"/>
</dbReference>
<sequence>MDKENPSELEIKYQKLAAEFAKIRSHATVLKKALLEEQAKNSEMKEVLRNHEQQSRKHNQEMDSLLFRNEQLSKRISVLQQELQSSNKKGKQKTNNVSYPPPDMTVVDEELQKKIIENAQLLSSMSDKEIEISDQKERICLLENNLQSVEAALEEMKKKNLDLTATLKKEKNMNKQTTQNDVHSQSSMDSSKDSRDDSEEIKKSKLWQEEAERLKTECDLLRSKPTSNEKLTEYYECKIREMLKSKQMCLSETKTLWAENIALSQRLENLIIEHKELESKLENNKEELNLTTQNYKAQLDAMTEHLAAQNDKITKQSDEIETLMHRLISKK</sequence>
<dbReference type="InterPro" id="IPR049372">
    <property type="entry name" value="PPP1R21_C"/>
</dbReference>